<feature type="compositionally biased region" description="Polar residues" evidence="14">
    <location>
        <begin position="52"/>
        <end position="73"/>
    </location>
</feature>
<evidence type="ECO:0000256" key="11">
    <source>
        <dbReference type="ARBA" id="ARBA00022842"/>
    </source>
</evidence>
<evidence type="ECO:0000256" key="8">
    <source>
        <dbReference type="ARBA" id="ARBA00022723"/>
    </source>
</evidence>
<dbReference type="Pfam" id="PF00075">
    <property type="entry name" value="RNase_H"/>
    <property type="match status" value="1"/>
</dbReference>
<evidence type="ECO:0000256" key="9">
    <source>
        <dbReference type="ARBA" id="ARBA00022759"/>
    </source>
</evidence>
<dbReference type="SUPFAM" id="SSF53098">
    <property type="entry name" value="Ribonuclease H-like"/>
    <property type="match status" value="1"/>
</dbReference>
<dbReference type="Gene3D" id="3.30.420.10">
    <property type="entry name" value="Ribonuclease H-like superfamily/Ribonuclease H"/>
    <property type="match status" value="1"/>
</dbReference>
<dbReference type="EMBL" id="PISE01000026">
    <property type="protein sequence ID" value="PKG23265.1"/>
    <property type="molecule type" value="Genomic_DNA"/>
</dbReference>
<evidence type="ECO:0000259" key="15">
    <source>
        <dbReference type="PROSITE" id="PS50879"/>
    </source>
</evidence>
<keyword evidence="12" id="KW-0963">Cytoplasm</keyword>
<feature type="binding site" evidence="13">
    <location>
        <position position="205"/>
    </location>
    <ligand>
        <name>Mg(2+)</name>
        <dbReference type="ChEBI" id="CHEBI:18420"/>
        <label>1</label>
    </ligand>
</feature>
<dbReference type="GO" id="GO:0005737">
    <property type="term" value="C:cytoplasm"/>
    <property type="evidence" value="ECO:0007669"/>
    <property type="project" value="UniProtKB-SubCell"/>
</dbReference>
<evidence type="ECO:0000256" key="3">
    <source>
        <dbReference type="ARBA" id="ARBA00004065"/>
    </source>
</evidence>
<dbReference type="RefSeq" id="WP_101177538.1">
    <property type="nucleotide sequence ID" value="NZ_PISE01000026.1"/>
</dbReference>
<comment type="subcellular location">
    <subcellularLocation>
        <location evidence="12">Cytoplasm</location>
    </subcellularLocation>
</comment>
<evidence type="ECO:0000256" key="4">
    <source>
        <dbReference type="ARBA" id="ARBA00005300"/>
    </source>
</evidence>
<comment type="cofactor">
    <cofactor evidence="2">
        <name>Mg(2+)</name>
        <dbReference type="ChEBI" id="CHEBI:18420"/>
    </cofactor>
</comment>
<name>A0A2N0Z181_9BACI</name>
<evidence type="ECO:0000256" key="1">
    <source>
        <dbReference type="ARBA" id="ARBA00000077"/>
    </source>
</evidence>
<feature type="domain" description="RNase H type-1" evidence="15">
    <location>
        <begin position="76"/>
        <end position="209"/>
    </location>
</feature>
<evidence type="ECO:0000313" key="16">
    <source>
        <dbReference type="EMBL" id="PKG23265.1"/>
    </source>
</evidence>
<evidence type="ECO:0000256" key="14">
    <source>
        <dbReference type="SAM" id="MobiDB-lite"/>
    </source>
</evidence>
<keyword evidence="8 12" id="KW-0479">Metal-binding</keyword>
<keyword evidence="10 12" id="KW-0378">Hydrolase</keyword>
<evidence type="ECO:0000256" key="2">
    <source>
        <dbReference type="ARBA" id="ARBA00001946"/>
    </source>
</evidence>
<dbReference type="PANTHER" id="PTHR10642:SF26">
    <property type="entry name" value="RIBONUCLEASE H1"/>
    <property type="match status" value="1"/>
</dbReference>
<evidence type="ECO:0000313" key="17">
    <source>
        <dbReference type="Proteomes" id="UP000233375"/>
    </source>
</evidence>
<keyword evidence="9 12" id="KW-0255">Endonuclease</keyword>
<dbReference type="Gene3D" id="3.40.970.10">
    <property type="entry name" value="Ribonuclease H1, N-terminal domain"/>
    <property type="match status" value="1"/>
</dbReference>
<dbReference type="InterPro" id="IPR037056">
    <property type="entry name" value="RNase_H1_N_sf"/>
</dbReference>
<dbReference type="PANTHER" id="PTHR10642">
    <property type="entry name" value="RIBONUCLEASE H1"/>
    <property type="match status" value="1"/>
</dbReference>
<evidence type="ECO:0000256" key="13">
    <source>
        <dbReference type="PIRSR" id="PIRSR037839-1"/>
    </source>
</evidence>
<evidence type="ECO:0000256" key="5">
    <source>
        <dbReference type="ARBA" id="ARBA00012180"/>
    </source>
</evidence>
<comment type="caution">
    <text evidence="16">The sequence shown here is derived from an EMBL/GenBank/DDBJ whole genome shotgun (WGS) entry which is preliminary data.</text>
</comment>
<keyword evidence="17" id="KW-1185">Reference proteome</keyword>
<dbReference type="InterPro" id="IPR050092">
    <property type="entry name" value="RNase_H"/>
</dbReference>
<feature type="binding site" evidence="13">
    <location>
        <position position="145"/>
    </location>
    <ligand>
        <name>Mg(2+)</name>
        <dbReference type="ChEBI" id="CHEBI:18420"/>
        <label>2</label>
    </ligand>
</feature>
<dbReference type="PROSITE" id="PS50879">
    <property type="entry name" value="RNASE_H_1"/>
    <property type="match status" value="1"/>
</dbReference>
<evidence type="ECO:0000256" key="12">
    <source>
        <dbReference type="PIRNR" id="PIRNR037839"/>
    </source>
</evidence>
<organism evidence="16 17">
    <name type="scientific">Niallia nealsonii</name>
    <dbReference type="NCBI Taxonomy" id="115979"/>
    <lineage>
        <taxon>Bacteria</taxon>
        <taxon>Bacillati</taxon>
        <taxon>Bacillota</taxon>
        <taxon>Bacilli</taxon>
        <taxon>Bacillales</taxon>
        <taxon>Bacillaceae</taxon>
        <taxon>Niallia</taxon>
    </lineage>
</organism>
<dbReference type="GO" id="GO:0003676">
    <property type="term" value="F:nucleic acid binding"/>
    <property type="evidence" value="ECO:0007669"/>
    <property type="project" value="UniProtKB-UniRule"/>
</dbReference>
<dbReference type="FunFam" id="3.40.970.10:FF:000002">
    <property type="entry name" value="Ribonuclease H"/>
    <property type="match status" value="1"/>
</dbReference>
<feature type="binding site" evidence="13">
    <location>
        <position position="85"/>
    </location>
    <ligand>
        <name>Mg(2+)</name>
        <dbReference type="ChEBI" id="CHEBI:18420"/>
        <label>1</label>
    </ligand>
</feature>
<protein>
    <recommendedName>
        <fullName evidence="6 12">Ribonuclease H</fullName>
        <ecNumber evidence="5 12">3.1.26.4</ecNumber>
    </recommendedName>
</protein>
<dbReference type="InterPro" id="IPR036397">
    <property type="entry name" value="RNaseH_sf"/>
</dbReference>
<dbReference type="OrthoDB" id="9811552at2"/>
<dbReference type="Proteomes" id="UP000233375">
    <property type="component" value="Unassembled WGS sequence"/>
</dbReference>
<comment type="cofactor">
    <cofactor evidence="13">
        <name>Mn(2+)</name>
        <dbReference type="ChEBI" id="CHEBI:29035"/>
    </cofactor>
    <cofactor evidence="13">
        <name>Mg(2+)</name>
        <dbReference type="ChEBI" id="CHEBI:18420"/>
    </cofactor>
    <text evidence="13">Binds 2 metal ions per subunit. Manganese or magnesium.</text>
</comment>
<feature type="binding site" evidence="13">
    <location>
        <position position="122"/>
    </location>
    <ligand>
        <name>Mg(2+)</name>
        <dbReference type="ChEBI" id="CHEBI:18420"/>
        <label>2</label>
    </ligand>
</feature>
<accession>A0A2N0Z181</accession>
<dbReference type="SUPFAM" id="SSF55658">
    <property type="entry name" value="L9 N-domain-like"/>
    <property type="match status" value="1"/>
</dbReference>
<evidence type="ECO:0000256" key="6">
    <source>
        <dbReference type="ARBA" id="ARBA00017721"/>
    </source>
</evidence>
<sequence length="209" mass="23243">MAKKKYYVVWNGRKPGIYTTWAECEKQTKGYQGASFKSFPTLPEAEQAYGQGKNTTNSTRTASAGNKKTSSSPAPAIEENSVSVDAACSGNPGMMEYRGVHTKTGETIFHYGPVLGTNNIGEFLGIVHALAHLQKEGKNTTIYTDSMTALAWVRNKKANTTLVRDDRTEALWQKVEGAEKWLKENSYSNKVIKWDTKRYGEIKADFGRK</sequence>
<gene>
    <name evidence="16" type="ORF">CWS01_12485</name>
</gene>
<evidence type="ECO:0000256" key="10">
    <source>
        <dbReference type="ARBA" id="ARBA00022801"/>
    </source>
</evidence>
<keyword evidence="7 12" id="KW-0540">Nuclease</keyword>
<dbReference type="AlphaFoldDB" id="A0A2N0Z181"/>
<dbReference type="Pfam" id="PF01693">
    <property type="entry name" value="Cauli_VI"/>
    <property type="match status" value="1"/>
</dbReference>
<dbReference type="InterPro" id="IPR017290">
    <property type="entry name" value="RNase_H_bac"/>
</dbReference>
<dbReference type="InterPro" id="IPR002156">
    <property type="entry name" value="RNaseH_domain"/>
</dbReference>
<dbReference type="GO" id="GO:0004523">
    <property type="term" value="F:RNA-DNA hybrid ribonuclease activity"/>
    <property type="evidence" value="ECO:0007669"/>
    <property type="project" value="UniProtKB-UniRule"/>
</dbReference>
<keyword evidence="13" id="KW-0464">Manganese</keyword>
<comment type="similarity">
    <text evidence="4 12">Belongs to the RNase H family.</text>
</comment>
<dbReference type="InterPro" id="IPR012337">
    <property type="entry name" value="RNaseH-like_sf"/>
</dbReference>
<keyword evidence="11 12" id="KW-0460">Magnesium</keyword>
<dbReference type="GO" id="GO:0043137">
    <property type="term" value="P:DNA replication, removal of RNA primer"/>
    <property type="evidence" value="ECO:0007669"/>
    <property type="project" value="TreeGrafter"/>
</dbReference>
<dbReference type="EC" id="3.1.26.4" evidence="5 12"/>
<comment type="catalytic activity">
    <reaction evidence="1 12">
        <text>Endonucleolytic cleavage to 5'-phosphomonoester.</text>
        <dbReference type="EC" id="3.1.26.4"/>
    </reaction>
</comment>
<dbReference type="InterPro" id="IPR009027">
    <property type="entry name" value="Ribosomal_bL9/RNase_H1_N"/>
</dbReference>
<comment type="function">
    <text evidence="3 12">Endonuclease that specifically degrades the RNA of RNA-DNA hybrids.</text>
</comment>
<feature type="region of interest" description="Disordered" evidence="14">
    <location>
        <begin position="47"/>
        <end position="81"/>
    </location>
</feature>
<proteinExistence type="inferred from homology"/>
<dbReference type="InterPro" id="IPR011320">
    <property type="entry name" value="RNase_H1_N"/>
</dbReference>
<dbReference type="GO" id="GO:0046872">
    <property type="term" value="F:metal ion binding"/>
    <property type="evidence" value="ECO:0007669"/>
    <property type="project" value="UniProtKB-KW"/>
</dbReference>
<dbReference type="PIRSF" id="PIRSF037839">
    <property type="entry name" value="Ribonuclease_H"/>
    <property type="match status" value="1"/>
</dbReference>
<evidence type="ECO:0000256" key="7">
    <source>
        <dbReference type="ARBA" id="ARBA00022722"/>
    </source>
</evidence>
<reference evidence="16 17" key="1">
    <citation type="journal article" date="2003" name="Int. J. Syst. Evol. Microbiol.">
        <title>Bacillus nealsonii sp. nov., isolated from a spacecraft-assembly facility, whose spores are gamma-radiation resistant.</title>
        <authorList>
            <person name="Venkateswaran K."/>
            <person name="Kempf M."/>
            <person name="Chen F."/>
            <person name="Satomi M."/>
            <person name="Nicholson W."/>
            <person name="Kern R."/>
        </authorList>
    </citation>
    <scope>NUCLEOTIDE SEQUENCE [LARGE SCALE GENOMIC DNA]</scope>
    <source>
        <strain evidence="16 17">FO-92</strain>
    </source>
</reference>